<feature type="non-terminal residue" evidence="1">
    <location>
        <position position="418"/>
    </location>
</feature>
<keyword evidence="2" id="KW-1185">Reference proteome</keyword>
<name>A0A1M5R982_9FLAO</name>
<proteinExistence type="predicted"/>
<feature type="non-terminal residue" evidence="1">
    <location>
        <position position="1"/>
    </location>
</feature>
<sequence length="418" mass="40896">VTIDAQPATPAAPTATATLQPTCSVATGTITVSAPMGSGITYSIDGTNYTNTTGIFTNVAAATYAVTVRSAAGCTSSPTSVTVDAQPATPAAPTATATLQPTCTVATGTITVSAPTGTGITYSIDGTNYTNTTGIFTNVAAATYAVTVRSAAGCTSFPINVTIDAQPATPAAPTATATLQPTCTVATGTITVSAPMGSGITYSINGTDYTNTTGIFTNVTAATYAITVRSAAGCTSLPTSVTIDAQPATPAAPTATATLQPTCTVATGTITISAIMGSGITYSINGTDYTNTTGIFTNVTAATYAITVRSAAGCTSLPTSVTIDAQPATPAAPTATATLQPTCTVATGTITVSAPTGTGITYSINGTNYTNTTGIFTNLAAATYAVTVRSAAGCTSLPTNVTIDAQPATPAAPTATAT</sequence>
<dbReference type="AlphaFoldDB" id="A0A1M5R982"/>
<evidence type="ECO:0008006" key="3">
    <source>
        <dbReference type="Google" id="ProtNLM"/>
    </source>
</evidence>
<evidence type="ECO:0000313" key="1">
    <source>
        <dbReference type="EMBL" id="SHH22895.1"/>
    </source>
</evidence>
<evidence type="ECO:0000313" key="2">
    <source>
        <dbReference type="Proteomes" id="UP000184020"/>
    </source>
</evidence>
<protein>
    <recommendedName>
        <fullName evidence="3">SprB repeat-containing protein</fullName>
    </recommendedName>
</protein>
<dbReference type="STRING" id="229205.SAMN05444372_1351"/>
<reference evidence="2" key="1">
    <citation type="submission" date="2016-11" db="EMBL/GenBank/DDBJ databases">
        <authorList>
            <person name="Varghese N."/>
            <person name="Submissions S."/>
        </authorList>
    </citation>
    <scope>NUCLEOTIDE SEQUENCE [LARGE SCALE GENOMIC DNA]</scope>
    <source>
        <strain evidence="2">DSM 17659</strain>
    </source>
</reference>
<dbReference type="RefSeq" id="WP_211517696.1">
    <property type="nucleotide sequence ID" value="NZ_FQWF01000035.1"/>
</dbReference>
<gene>
    <name evidence="1" type="ORF">SAMN05444372_1351</name>
</gene>
<organism evidence="1 2">
    <name type="scientific">Flavobacterium micromati</name>
    <dbReference type="NCBI Taxonomy" id="229205"/>
    <lineage>
        <taxon>Bacteria</taxon>
        <taxon>Pseudomonadati</taxon>
        <taxon>Bacteroidota</taxon>
        <taxon>Flavobacteriia</taxon>
        <taxon>Flavobacteriales</taxon>
        <taxon>Flavobacteriaceae</taxon>
        <taxon>Flavobacterium</taxon>
    </lineage>
</organism>
<dbReference type="EMBL" id="FQWF01000035">
    <property type="protein sequence ID" value="SHH22895.1"/>
    <property type="molecule type" value="Genomic_DNA"/>
</dbReference>
<dbReference type="Proteomes" id="UP000184020">
    <property type="component" value="Unassembled WGS sequence"/>
</dbReference>
<accession>A0A1M5R982</accession>